<evidence type="ECO:0000313" key="1">
    <source>
        <dbReference type="EMBL" id="QQK77264.1"/>
    </source>
</evidence>
<accession>A0A7T7CCR5</accession>
<dbReference type="AlphaFoldDB" id="A0A7T7CCR5"/>
<dbReference type="Proteomes" id="UP000595823">
    <property type="component" value="Chromosome"/>
</dbReference>
<evidence type="ECO:0000313" key="2">
    <source>
        <dbReference type="Proteomes" id="UP000595823"/>
    </source>
</evidence>
<protein>
    <submittedName>
        <fullName evidence="1">Uncharacterized protein</fullName>
    </submittedName>
</protein>
<sequence>MADKSFVLADILVISAHILQNLADKVAFSADKRSGEDASNLPCTRHPLFVIIKENI</sequence>
<dbReference type="EMBL" id="CP054705">
    <property type="protein sequence ID" value="QQK77264.1"/>
    <property type="molecule type" value="Genomic_DNA"/>
</dbReference>
<organism evidence="1 2">
    <name type="scientific">Salicibibacter cibarius</name>
    <dbReference type="NCBI Taxonomy" id="2743000"/>
    <lineage>
        <taxon>Bacteria</taxon>
        <taxon>Bacillati</taxon>
        <taxon>Bacillota</taxon>
        <taxon>Bacilli</taxon>
        <taxon>Bacillales</taxon>
        <taxon>Bacillaceae</taxon>
        <taxon>Salicibibacter</taxon>
    </lineage>
</organism>
<proteinExistence type="predicted"/>
<keyword evidence="2" id="KW-1185">Reference proteome</keyword>
<gene>
    <name evidence="1" type="ORF">HUG15_17900</name>
</gene>
<reference evidence="1 2" key="1">
    <citation type="submission" date="2020-06" db="EMBL/GenBank/DDBJ databases">
        <title>Genomic analysis of Salicibibacter sp. NKC5-3.</title>
        <authorList>
            <person name="Oh Y.J."/>
        </authorList>
    </citation>
    <scope>NUCLEOTIDE SEQUENCE [LARGE SCALE GENOMIC DNA]</scope>
    <source>
        <strain evidence="1 2">NKC5-3</strain>
    </source>
</reference>
<name>A0A7T7CCR5_9BACI</name>
<dbReference type="KEGG" id="scia:HUG15_17900"/>